<protein>
    <submittedName>
        <fullName evidence="1">DUF3168 domain-containing protein</fullName>
    </submittedName>
</protein>
<reference evidence="1 2" key="1">
    <citation type="submission" date="2019-10" db="EMBL/GenBank/DDBJ databases">
        <title>Genome sequence of Azospirillum formosense CC-Nfb-7.</title>
        <authorList>
            <person name="Ambrosini A."/>
            <person name="Sant'Anna F.H."/>
            <person name="Cassan F.D."/>
            <person name="Souza E.M."/>
            <person name="Passaglia L.M.P."/>
        </authorList>
    </citation>
    <scope>NUCLEOTIDE SEQUENCE [LARGE SCALE GENOMIC DNA]</scope>
    <source>
        <strain evidence="1 2">CC-NFb-7</strain>
    </source>
</reference>
<dbReference type="Proteomes" id="UP000639419">
    <property type="component" value="Unassembled WGS sequence"/>
</dbReference>
<dbReference type="RefSeq" id="WP_174440819.1">
    <property type="nucleotide sequence ID" value="NZ_BAABCC010000005.1"/>
</dbReference>
<dbReference type="EMBL" id="WHOR01000232">
    <property type="protein sequence ID" value="NUB22021.1"/>
    <property type="molecule type" value="Genomic_DNA"/>
</dbReference>
<dbReference type="InterPro" id="IPR053745">
    <property type="entry name" value="Viral_Tail_Comp_sf"/>
</dbReference>
<evidence type="ECO:0000313" key="1">
    <source>
        <dbReference type="EMBL" id="NUB22021.1"/>
    </source>
</evidence>
<evidence type="ECO:0000313" key="2">
    <source>
        <dbReference type="Proteomes" id="UP000639419"/>
    </source>
</evidence>
<organism evidence="1 2">
    <name type="scientific">Azospirillum formosense</name>
    <dbReference type="NCBI Taxonomy" id="861533"/>
    <lineage>
        <taxon>Bacteria</taxon>
        <taxon>Pseudomonadati</taxon>
        <taxon>Pseudomonadota</taxon>
        <taxon>Alphaproteobacteria</taxon>
        <taxon>Rhodospirillales</taxon>
        <taxon>Azospirillaceae</taxon>
        <taxon>Azospirillum</taxon>
    </lineage>
</organism>
<comment type="caution">
    <text evidence="1">The sequence shown here is derived from an EMBL/GenBank/DDBJ whole genome shotgun (WGS) entry which is preliminary data.</text>
</comment>
<sequence>MSNASWALQVATVDAVRAAVGAAVKVFDGQAPAETAFPYVVVGEKTIAPWDSLAVAGEDIDLTIHVWDQPTGSSAQECERVLGLIRGALNRKRLPLDGIGLRAVRVVFEHSFIEPDGRTRHGLIRIRALVRP</sequence>
<name>A0ABX2L797_9PROT</name>
<dbReference type="Gene3D" id="3.30.2000.30">
    <property type="match status" value="1"/>
</dbReference>
<dbReference type="InterPro" id="IPR021508">
    <property type="entry name" value="Gp17-like"/>
</dbReference>
<gene>
    <name evidence="1" type="ORF">GBZ26_22895</name>
</gene>
<dbReference type="Pfam" id="PF11367">
    <property type="entry name" value="Tail_completion_gp17"/>
    <property type="match status" value="1"/>
</dbReference>
<accession>A0ABX2L797</accession>
<proteinExistence type="predicted"/>
<keyword evidence="2" id="KW-1185">Reference proteome</keyword>